<dbReference type="AlphaFoldDB" id="I7GKV8"/>
<evidence type="ECO:0000256" key="1">
    <source>
        <dbReference type="SAM" id="Phobius"/>
    </source>
</evidence>
<keyword evidence="1" id="KW-0812">Transmembrane</keyword>
<keyword evidence="1" id="KW-1133">Transmembrane helix</keyword>
<sequence length="43" mass="5024">MLIGSVHIHNSFLSFVMCFVLFCLIFGDCLAYLQSSNMWLFFQ</sequence>
<dbReference type="EMBL" id="AB171909">
    <property type="protein sequence ID" value="BAE88972.1"/>
    <property type="molecule type" value="mRNA"/>
</dbReference>
<keyword evidence="1" id="KW-0472">Membrane</keyword>
<evidence type="ECO:0000313" key="2">
    <source>
        <dbReference type="EMBL" id="BAE88972.1"/>
    </source>
</evidence>
<proteinExistence type="evidence at transcript level"/>
<protein>
    <submittedName>
        <fullName evidence="2">Macaca fascicularis brain cDNA clone: QbsB-10789, similar to human DEAD (Asp-Glu-Ala-Asp) box polypeptide 3, Y-linked(DDX3Y), mRNA, RefSeq: NM_004660.2</fullName>
    </submittedName>
</protein>
<reference evidence="2" key="1">
    <citation type="journal article" date="2007" name="PLoS Biol.">
        <title>Rate of evolution in brain-expressed genes in humans and other primates.</title>
        <authorList>
            <person name="Wang H.-Y."/>
            <person name="Chien H.-C."/>
            <person name="Osada N."/>
            <person name="Hashimoto K."/>
            <person name="Sugano S."/>
            <person name="Gojobori T."/>
            <person name="Chou C.-K."/>
            <person name="Tsai S.-F."/>
            <person name="Wu C.-I."/>
            <person name="Shen C.-K.J."/>
        </authorList>
    </citation>
    <scope>NUCLEOTIDE SEQUENCE</scope>
</reference>
<name>I7GKV8_MACFA</name>
<feature type="transmembrane region" description="Helical" evidence="1">
    <location>
        <begin position="12"/>
        <end position="33"/>
    </location>
</feature>
<accession>I7GKV8</accession>
<organism evidence="2">
    <name type="scientific">Macaca fascicularis</name>
    <name type="common">Crab-eating macaque</name>
    <name type="synonym">Cynomolgus monkey</name>
    <dbReference type="NCBI Taxonomy" id="9541"/>
    <lineage>
        <taxon>Eukaryota</taxon>
        <taxon>Metazoa</taxon>
        <taxon>Chordata</taxon>
        <taxon>Craniata</taxon>
        <taxon>Vertebrata</taxon>
        <taxon>Euteleostomi</taxon>
        <taxon>Mammalia</taxon>
        <taxon>Eutheria</taxon>
        <taxon>Euarchontoglires</taxon>
        <taxon>Primates</taxon>
        <taxon>Haplorrhini</taxon>
        <taxon>Catarrhini</taxon>
        <taxon>Cercopithecidae</taxon>
        <taxon>Cercopithecinae</taxon>
        <taxon>Macaca</taxon>
    </lineage>
</organism>